<comment type="subcellular location">
    <subcellularLocation>
        <location evidence="1">Cell membrane</location>
        <topology evidence="1">Multi-pass membrane protein</topology>
    </subcellularLocation>
</comment>
<evidence type="ECO:0000256" key="6">
    <source>
        <dbReference type="ARBA" id="ARBA00023136"/>
    </source>
</evidence>
<dbReference type="EMBL" id="JAESVA010000008">
    <property type="protein sequence ID" value="MCB8882644.1"/>
    <property type="molecule type" value="Genomic_DNA"/>
</dbReference>
<sequence length="337" mass="36681">MGGGLLDLVPIWTAIIAIGVFLYVLLDGFDLGVGMLYGLAPKDDRATIMNSIAPVWDGNETWLILGGVALLAVFPLAFAIIIPAVYFPILLMLLALVFRGVAFEFRFRQPWLSRFWSRGFCVGSGLAAFAQGAVLGSIIQGFTVQNRVFAGTSWDWLTPFSVTTGVALMLGYGLLGAGWLVIKTEGALQAWARRMGRVCLIGVVVAILAVSVWTPLADTAVARRWLAMPNIIYLAPIPLLTAVLAYAAWRSLDGWGGDSALFFAAMGLFLLSYLGIAISLWPMIVPYHYTLWQAASSAGTQAFLLVGTLVLLPIILMYTGWSYWVFRGKMRGDIGYH</sequence>
<proteinExistence type="inferred from homology"/>
<evidence type="ECO:0000256" key="2">
    <source>
        <dbReference type="ARBA" id="ARBA00007543"/>
    </source>
</evidence>
<name>A0A964E5L4_9PROT</name>
<evidence type="ECO:0000256" key="4">
    <source>
        <dbReference type="ARBA" id="ARBA00022692"/>
    </source>
</evidence>
<dbReference type="PANTHER" id="PTHR43141">
    <property type="entry name" value="CYTOCHROME BD2 SUBUNIT II"/>
    <property type="match status" value="1"/>
</dbReference>
<dbReference type="AlphaFoldDB" id="A0A964E5L4"/>
<dbReference type="GO" id="GO:0070069">
    <property type="term" value="C:cytochrome complex"/>
    <property type="evidence" value="ECO:0007669"/>
    <property type="project" value="TreeGrafter"/>
</dbReference>
<keyword evidence="9" id="KW-1185">Reference proteome</keyword>
<dbReference type="GO" id="GO:0019646">
    <property type="term" value="P:aerobic electron transport chain"/>
    <property type="evidence" value="ECO:0007669"/>
    <property type="project" value="TreeGrafter"/>
</dbReference>
<dbReference type="GO" id="GO:0009055">
    <property type="term" value="F:electron transfer activity"/>
    <property type="evidence" value="ECO:0007669"/>
    <property type="project" value="TreeGrafter"/>
</dbReference>
<evidence type="ECO:0000256" key="1">
    <source>
        <dbReference type="ARBA" id="ARBA00004651"/>
    </source>
</evidence>
<evidence type="ECO:0000313" key="9">
    <source>
        <dbReference type="Proteomes" id="UP000721844"/>
    </source>
</evidence>
<gene>
    <name evidence="8" type="primary">cydB</name>
    <name evidence="8" type="ORF">ACELLULO517_20535</name>
</gene>
<dbReference type="GO" id="GO:0005886">
    <property type="term" value="C:plasma membrane"/>
    <property type="evidence" value="ECO:0007669"/>
    <property type="project" value="UniProtKB-SubCell"/>
</dbReference>
<keyword evidence="5 7" id="KW-1133">Transmembrane helix</keyword>
<feature type="transmembrane region" description="Helical" evidence="7">
    <location>
        <begin position="162"/>
        <end position="182"/>
    </location>
</feature>
<feature type="transmembrane region" description="Helical" evidence="7">
    <location>
        <begin position="302"/>
        <end position="326"/>
    </location>
</feature>
<keyword evidence="3" id="KW-1003">Cell membrane</keyword>
<organism evidence="8 9">
    <name type="scientific">Acidisoma cellulosilyticum</name>
    <dbReference type="NCBI Taxonomy" id="2802395"/>
    <lineage>
        <taxon>Bacteria</taxon>
        <taxon>Pseudomonadati</taxon>
        <taxon>Pseudomonadota</taxon>
        <taxon>Alphaproteobacteria</taxon>
        <taxon>Acetobacterales</taxon>
        <taxon>Acidocellaceae</taxon>
        <taxon>Acidisoma</taxon>
    </lineage>
</organism>
<feature type="transmembrane region" description="Helical" evidence="7">
    <location>
        <begin position="12"/>
        <end position="40"/>
    </location>
</feature>
<keyword evidence="6 7" id="KW-0472">Membrane</keyword>
<keyword evidence="4 7" id="KW-0812">Transmembrane</keyword>
<protein>
    <submittedName>
        <fullName evidence="8">Cytochrome d ubiquinol oxidase subunit II</fullName>
    </submittedName>
</protein>
<accession>A0A964E5L4</accession>
<dbReference type="PANTHER" id="PTHR43141:SF4">
    <property type="entry name" value="CYTOCHROME BD2 SUBUNIT II"/>
    <property type="match status" value="1"/>
</dbReference>
<feature type="transmembrane region" description="Helical" evidence="7">
    <location>
        <begin position="261"/>
        <end position="282"/>
    </location>
</feature>
<comment type="caution">
    <text evidence="8">The sequence shown here is derived from an EMBL/GenBank/DDBJ whole genome shotgun (WGS) entry which is preliminary data.</text>
</comment>
<feature type="transmembrane region" description="Helical" evidence="7">
    <location>
        <begin position="119"/>
        <end position="142"/>
    </location>
</feature>
<feature type="transmembrane region" description="Helical" evidence="7">
    <location>
        <begin position="61"/>
        <end position="81"/>
    </location>
</feature>
<dbReference type="GO" id="GO:0016682">
    <property type="term" value="F:oxidoreductase activity, acting on diphenols and related substances as donors, oxygen as acceptor"/>
    <property type="evidence" value="ECO:0007669"/>
    <property type="project" value="TreeGrafter"/>
</dbReference>
<feature type="transmembrane region" description="Helical" evidence="7">
    <location>
        <begin position="194"/>
        <end position="213"/>
    </location>
</feature>
<evidence type="ECO:0000256" key="5">
    <source>
        <dbReference type="ARBA" id="ARBA00022989"/>
    </source>
</evidence>
<evidence type="ECO:0000256" key="7">
    <source>
        <dbReference type="SAM" id="Phobius"/>
    </source>
</evidence>
<dbReference type="InterPro" id="IPR003317">
    <property type="entry name" value="Cyt-d_oxidase_su2"/>
</dbReference>
<comment type="similarity">
    <text evidence="2">Belongs to the cytochrome ubiquinol oxidase subunit 2 family.</text>
</comment>
<dbReference type="Proteomes" id="UP000721844">
    <property type="component" value="Unassembled WGS sequence"/>
</dbReference>
<feature type="transmembrane region" description="Helical" evidence="7">
    <location>
        <begin position="225"/>
        <end position="249"/>
    </location>
</feature>
<dbReference type="Pfam" id="PF02322">
    <property type="entry name" value="Cyt_bd_oxida_II"/>
    <property type="match status" value="1"/>
</dbReference>
<reference evidence="8 9" key="1">
    <citation type="journal article" date="2021" name="Microorganisms">
        <title>Acidisoma silvae sp. nov. and Acidisomacellulosilytica sp. nov., Two Acidophilic Bacteria Isolated from Decaying Wood, Hydrolyzing Cellulose and Producing Poly-3-hydroxybutyrate.</title>
        <authorList>
            <person name="Mieszkin S."/>
            <person name="Pouder E."/>
            <person name="Uroz S."/>
            <person name="Simon-Colin C."/>
            <person name="Alain K."/>
        </authorList>
    </citation>
    <scope>NUCLEOTIDE SEQUENCE [LARGE SCALE GENOMIC DNA]</scope>
    <source>
        <strain evidence="8 9">HW T5.17</strain>
    </source>
</reference>
<evidence type="ECO:0000256" key="3">
    <source>
        <dbReference type="ARBA" id="ARBA00022475"/>
    </source>
</evidence>
<evidence type="ECO:0000313" key="8">
    <source>
        <dbReference type="EMBL" id="MCB8882644.1"/>
    </source>
</evidence>
<dbReference type="RefSeq" id="WP_227309382.1">
    <property type="nucleotide sequence ID" value="NZ_JAESVA010000008.1"/>
</dbReference>
<dbReference type="NCBIfam" id="TIGR00203">
    <property type="entry name" value="cydB"/>
    <property type="match status" value="1"/>
</dbReference>
<feature type="transmembrane region" description="Helical" evidence="7">
    <location>
        <begin position="87"/>
        <end position="107"/>
    </location>
</feature>